<dbReference type="STRING" id="1283841.A0A084QE92"/>
<feature type="domain" description="DUF6594" evidence="2">
    <location>
        <begin position="43"/>
        <end position="280"/>
    </location>
</feature>
<sequence length="650" mass="73436">MMEEGRMVSQAKSLPDHELNERKLEKKYFEITNWSFHHAHTGYPKLARFMVDGYGQSIFRKFSYLSTRGLVYMQNELQVLERELFYMDKAEHALNPSTLQSKADSDSASPGRKVLMETIQIKWMQYAEMLDKAARVGNMSEPPERDTSLLQNKMYGGRGPAQIVNEDLWLHDREDLIGLFSSQALLEKYMQYAINITGHPGMIMFDRKKLHRVSQGIMITCIVGLLVAPLYPMQALANDGGIDMRRMGAMIGVTILCTAVFALVLVLCTSAKPHEIYMASVGRTHDLQDKPYLNLYRLSDVKASFWVNAALNANAEDSTPKLVILTVPMDKHNHPTFGTRAIMIQSDTLAAVMNFAGVNDLASKSFWNSILATADCYTQYDEGDVHPTSLTTAVAEDTTDIISSCEENVQLLQNHPLYLLSFILEYRFLRWTDRYADFWRTLVEIETATNMTHPQWRLPVVDTERQEYLAKSDQLLSQLHAIRLEFGHDNIVILFAIKFVAFCTKALADVEDGRVLLEYASLKSRLTELGEGLNGQINVTFDLIAQRDSKINFAIAKLQTKDSLMVKAIAILTLLFLPATFLATLWSTNLITVNGDGNWKMFLAVVSALTFVVMICWWGCGCTSRKHAEVKWLNEVGLDSLPLLPAIHDA</sequence>
<keyword evidence="1" id="KW-1133">Transmembrane helix</keyword>
<gene>
    <name evidence="3" type="ORF">S40285_06476</name>
</gene>
<dbReference type="EMBL" id="KL660807">
    <property type="protein sequence ID" value="KFA62277.1"/>
    <property type="molecule type" value="Genomic_DNA"/>
</dbReference>
<dbReference type="Proteomes" id="UP000028524">
    <property type="component" value="Unassembled WGS sequence"/>
</dbReference>
<keyword evidence="1" id="KW-0472">Membrane</keyword>
<accession>A0A084QE92</accession>
<dbReference type="Gene3D" id="1.20.58.340">
    <property type="entry name" value="Magnesium transport protein CorA, transmembrane region"/>
    <property type="match status" value="1"/>
</dbReference>
<dbReference type="HOGENOM" id="CLU_421605_0_0_1"/>
<feature type="transmembrane region" description="Helical" evidence="1">
    <location>
        <begin position="599"/>
        <end position="620"/>
    </location>
</feature>
<keyword evidence="4" id="KW-1185">Reference proteome</keyword>
<evidence type="ECO:0000313" key="3">
    <source>
        <dbReference type="EMBL" id="KFA62277.1"/>
    </source>
</evidence>
<dbReference type="InParanoid" id="A0A084QE92"/>
<dbReference type="Pfam" id="PF20237">
    <property type="entry name" value="DUF6594"/>
    <property type="match status" value="1"/>
</dbReference>
<reference evidence="3 4" key="1">
    <citation type="journal article" date="2014" name="BMC Genomics">
        <title>Comparative genome sequencing reveals chemotype-specific gene clusters in the toxigenic black mold Stachybotrys.</title>
        <authorList>
            <person name="Semeiks J."/>
            <person name="Borek D."/>
            <person name="Otwinowski Z."/>
            <person name="Grishin N.V."/>
        </authorList>
    </citation>
    <scope>NUCLEOTIDE SEQUENCE [LARGE SCALE GENOMIC DNA]</scope>
    <source>
        <strain evidence="3 4">IBT 40285</strain>
    </source>
</reference>
<evidence type="ECO:0000259" key="2">
    <source>
        <dbReference type="Pfam" id="PF20237"/>
    </source>
</evidence>
<evidence type="ECO:0000313" key="4">
    <source>
        <dbReference type="Proteomes" id="UP000028524"/>
    </source>
</evidence>
<dbReference type="InterPro" id="IPR046529">
    <property type="entry name" value="DUF6594"/>
</dbReference>
<dbReference type="OrthoDB" id="5342093at2759"/>
<evidence type="ECO:0000256" key="1">
    <source>
        <dbReference type="SAM" id="Phobius"/>
    </source>
</evidence>
<keyword evidence="1" id="KW-0812">Transmembrane</keyword>
<feature type="transmembrane region" description="Helical" evidence="1">
    <location>
        <begin position="564"/>
        <end position="587"/>
    </location>
</feature>
<organism evidence="3 4">
    <name type="scientific">Stachybotrys chlorohalonatus (strain IBT 40285)</name>
    <dbReference type="NCBI Taxonomy" id="1283841"/>
    <lineage>
        <taxon>Eukaryota</taxon>
        <taxon>Fungi</taxon>
        <taxon>Dikarya</taxon>
        <taxon>Ascomycota</taxon>
        <taxon>Pezizomycotina</taxon>
        <taxon>Sordariomycetes</taxon>
        <taxon>Hypocreomycetidae</taxon>
        <taxon>Hypocreales</taxon>
        <taxon>Stachybotryaceae</taxon>
        <taxon>Stachybotrys</taxon>
    </lineage>
</organism>
<proteinExistence type="predicted"/>
<dbReference type="AlphaFoldDB" id="A0A084QE92"/>
<dbReference type="PANTHER" id="PTHR34502">
    <property type="entry name" value="DUF6594 DOMAIN-CONTAINING PROTEIN-RELATED"/>
    <property type="match status" value="1"/>
</dbReference>
<protein>
    <recommendedName>
        <fullName evidence="2">DUF6594 domain-containing protein</fullName>
    </recommendedName>
</protein>
<name>A0A084QE92_STAC4</name>
<dbReference type="PANTHER" id="PTHR34502:SF3">
    <property type="entry name" value="DUF6594 DOMAIN-CONTAINING PROTEIN"/>
    <property type="match status" value="1"/>
</dbReference>
<feature type="transmembrane region" description="Helical" evidence="1">
    <location>
        <begin position="217"/>
        <end position="237"/>
    </location>
</feature>
<feature type="transmembrane region" description="Helical" evidence="1">
    <location>
        <begin position="249"/>
        <end position="268"/>
    </location>
</feature>